<evidence type="ECO:0000259" key="5">
    <source>
        <dbReference type="Pfam" id="PF01266"/>
    </source>
</evidence>
<comment type="cofactor">
    <cofactor evidence="1">
        <name>FAD</name>
        <dbReference type="ChEBI" id="CHEBI:57692"/>
    </cofactor>
</comment>
<sequence>MVVGAGAWGLPAAAELARRGHRVTLIDRYGPGNALSSSTGTTRLWRLADPDPLRARVAQRGVEAMRRLTERAGTPVFLTCGLLWRDDASIPDVVSTLDGLGIPYTSVPSGDVDRFFPGLRSDGRDALWQPEAGVVLAAVSLQAQLTSFQSASGATLLQREVVRVERAANGVRVVLTDGDTVDADVAVLAGGPGARALLAPLGIDVPLHPYLEQVVHFGDPANPGATDDFPCLFDGPDGDRPGIYAMPAPGAGFKVGLDQPLREYRADDLDRTPDAGRTAVIGDRVRADLGSVVPTVLDAQVCSWTDSPDGSFIVDRLDGGIVIACGDSGEGFKYSALMGEVLADLAEGHTVDADVASWSLARFARGVPERSGPHVLGRH</sequence>
<dbReference type="Gene3D" id="3.30.9.10">
    <property type="entry name" value="D-Amino Acid Oxidase, subunit A, domain 2"/>
    <property type="match status" value="1"/>
</dbReference>
<dbReference type="Pfam" id="PF01266">
    <property type="entry name" value="DAO"/>
    <property type="match status" value="1"/>
</dbReference>
<reference evidence="7" key="2">
    <citation type="submission" date="2016-02" db="EMBL/GenBank/DDBJ databases">
        <title>Draft genome sequence of five rapidly growing Mycobacterium species.</title>
        <authorList>
            <person name="Katahira K."/>
            <person name="Gotou Y."/>
            <person name="Iida K."/>
            <person name="Ogura Y."/>
            <person name="Hayashi T."/>
        </authorList>
    </citation>
    <scope>NUCLEOTIDE SEQUENCE [LARGE SCALE GENOMIC DNA]</scope>
    <source>
        <strain evidence="7">JCM15654</strain>
    </source>
</reference>
<dbReference type="EMBL" id="BCSX01000035">
    <property type="protein sequence ID" value="GAS89928.1"/>
    <property type="molecule type" value="Genomic_DNA"/>
</dbReference>
<evidence type="ECO:0000256" key="1">
    <source>
        <dbReference type="ARBA" id="ARBA00001974"/>
    </source>
</evidence>
<protein>
    <submittedName>
        <fullName evidence="6">Sarcosine oxidase</fullName>
    </submittedName>
</protein>
<organism evidence="6 7">
    <name type="scientific">Mycolicibacterium brisbanense</name>
    <dbReference type="NCBI Taxonomy" id="146020"/>
    <lineage>
        <taxon>Bacteria</taxon>
        <taxon>Bacillati</taxon>
        <taxon>Actinomycetota</taxon>
        <taxon>Actinomycetes</taxon>
        <taxon>Mycobacteriales</taxon>
        <taxon>Mycobacteriaceae</taxon>
        <taxon>Mycolicibacterium</taxon>
    </lineage>
</organism>
<dbReference type="PANTHER" id="PTHR10961">
    <property type="entry name" value="PEROXISOMAL SARCOSINE OXIDASE"/>
    <property type="match status" value="1"/>
</dbReference>
<dbReference type="GO" id="GO:0050660">
    <property type="term" value="F:flavin adenine dinucleotide binding"/>
    <property type="evidence" value="ECO:0007669"/>
    <property type="project" value="InterPro"/>
</dbReference>
<keyword evidence="3" id="KW-0274">FAD</keyword>
<evidence type="ECO:0000256" key="4">
    <source>
        <dbReference type="ARBA" id="ARBA00023002"/>
    </source>
</evidence>
<dbReference type="PANTHER" id="PTHR10961:SF7">
    <property type="entry name" value="FAD DEPENDENT OXIDOREDUCTASE DOMAIN-CONTAINING PROTEIN"/>
    <property type="match status" value="1"/>
</dbReference>
<proteinExistence type="predicted"/>
<keyword evidence="7" id="KW-1185">Reference proteome</keyword>
<accession>A0A117I6D1</accession>
<name>A0A117I6D1_9MYCO</name>
<dbReference type="Proteomes" id="UP000069620">
    <property type="component" value="Unassembled WGS sequence"/>
</dbReference>
<dbReference type="InterPro" id="IPR036188">
    <property type="entry name" value="FAD/NAD-bd_sf"/>
</dbReference>
<dbReference type="AlphaFoldDB" id="A0A117I6D1"/>
<evidence type="ECO:0000313" key="7">
    <source>
        <dbReference type="Proteomes" id="UP000069620"/>
    </source>
</evidence>
<reference evidence="7" key="1">
    <citation type="journal article" date="2016" name="Genome Announc.">
        <title>Draft Genome Sequences of Five Rapidly Growing Mycobacterium Species, M. thermoresistibile, M. fortuitum subsp. acetamidolyticum, M. canariasense, M. brisbanense, and M. novocastrense.</title>
        <authorList>
            <person name="Katahira K."/>
            <person name="Ogura Y."/>
            <person name="Gotoh Y."/>
            <person name="Hayashi T."/>
        </authorList>
    </citation>
    <scope>NUCLEOTIDE SEQUENCE [LARGE SCALE GENOMIC DNA]</scope>
    <source>
        <strain evidence="7">JCM15654</strain>
    </source>
</reference>
<dbReference type="STRING" id="146020.RMCB_4024"/>
<dbReference type="Gene3D" id="3.50.50.60">
    <property type="entry name" value="FAD/NAD(P)-binding domain"/>
    <property type="match status" value="1"/>
</dbReference>
<dbReference type="SUPFAM" id="SSF54373">
    <property type="entry name" value="FAD-linked reductases, C-terminal domain"/>
    <property type="match status" value="1"/>
</dbReference>
<comment type="caution">
    <text evidence="6">The sequence shown here is derived from an EMBL/GenBank/DDBJ whole genome shotgun (WGS) entry which is preliminary data.</text>
</comment>
<keyword evidence="2" id="KW-0285">Flavoprotein</keyword>
<feature type="domain" description="FAD dependent oxidoreductase" evidence="5">
    <location>
        <begin position="2"/>
        <end position="345"/>
    </location>
</feature>
<evidence type="ECO:0000313" key="6">
    <source>
        <dbReference type="EMBL" id="GAS89928.1"/>
    </source>
</evidence>
<keyword evidence="4" id="KW-0560">Oxidoreductase</keyword>
<gene>
    <name evidence="6" type="ORF">RMCB_4024</name>
</gene>
<dbReference type="InterPro" id="IPR045170">
    <property type="entry name" value="MTOX"/>
</dbReference>
<dbReference type="SUPFAM" id="SSF51905">
    <property type="entry name" value="FAD/NAD(P)-binding domain"/>
    <property type="match status" value="1"/>
</dbReference>
<evidence type="ECO:0000256" key="3">
    <source>
        <dbReference type="ARBA" id="ARBA00022827"/>
    </source>
</evidence>
<dbReference type="InterPro" id="IPR006076">
    <property type="entry name" value="FAD-dep_OxRdtase"/>
</dbReference>
<dbReference type="GO" id="GO:0008115">
    <property type="term" value="F:sarcosine oxidase activity"/>
    <property type="evidence" value="ECO:0007669"/>
    <property type="project" value="TreeGrafter"/>
</dbReference>
<evidence type="ECO:0000256" key="2">
    <source>
        <dbReference type="ARBA" id="ARBA00022630"/>
    </source>
</evidence>